<dbReference type="GO" id="GO:0071897">
    <property type="term" value="P:DNA biosynthetic process"/>
    <property type="evidence" value="ECO:0007669"/>
    <property type="project" value="UniProtKB-ARBA"/>
</dbReference>
<reference evidence="2" key="1">
    <citation type="journal article" date="2020" name="bioRxiv">
        <title>Chromosome-level reference genome of the European wasp spider Argiope bruennichi: a resource for studies on range expansion and evolutionary adaptation.</title>
        <authorList>
            <person name="Sheffer M.M."/>
            <person name="Hoppe A."/>
            <person name="Krehenwinkel H."/>
            <person name="Uhl G."/>
            <person name="Kuss A.W."/>
            <person name="Jensen L."/>
            <person name="Jensen C."/>
            <person name="Gillespie R.G."/>
            <person name="Hoff K.J."/>
            <person name="Prost S."/>
        </authorList>
    </citation>
    <scope>NUCLEOTIDE SEQUENCE</scope>
</reference>
<gene>
    <name evidence="2" type="ORF">HNY73_014137</name>
</gene>
<keyword evidence="3" id="KW-1185">Reference proteome</keyword>
<dbReference type="Gene3D" id="3.30.70.270">
    <property type="match status" value="1"/>
</dbReference>
<dbReference type="SUPFAM" id="SSF56672">
    <property type="entry name" value="DNA/RNA polymerases"/>
    <property type="match status" value="1"/>
</dbReference>
<dbReference type="EMBL" id="JABXBU010002072">
    <property type="protein sequence ID" value="KAF8777228.1"/>
    <property type="molecule type" value="Genomic_DNA"/>
</dbReference>
<dbReference type="Pfam" id="PF17919">
    <property type="entry name" value="RT_RNaseH_2"/>
    <property type="match status" value="1"/>
</dbReference>
<protein>
    <submittedName>
        <fullName evidence="2">Retrovirus-related Pol polyprotein like</fullName>
    </submittedName>
</protein>
<evidence type="ECO:0000259" key="1">
    <source>
        <dbReference type="Pfam" id="PF17919"/>
    </source>
</evidence>
<proteinExistence type="predicted"/>
<dbReference type="Proteomes" id="UP000807504">
    <property type="component" value="Unassembled WGS sequence"/>
</dbReference>
<accession>A0A8T0EP36</accession>
<dbReference type="InterPro" id="IPR041577">
    <property type="entry name" value="RT_RNaseH_2"/>
</dbReference>
<dbReference type="AlphaFoldDB" id="A0A8T0EP36"/>
<sequence length="232" mass="25989">MPSNVQSILTAITPLNATKDSEIADRILEVTPPEVSKISSSDSSANLNSANSHSDLIEEIRALRKEVALLRFLNKFIEGHKNKKKSSRPSKKPENPLQWSDEADQAFILTKQALANATLLKYPIPGAALSLWSDASDEIGSSLMQLCNDKWEPIAFLSRRLAKRDTRAQVESDWFVRSHDFKLYVMGNLLLAIYLSLWQLDAYFGEINLGTDISTVVFCFIIQLNFTLTSVL</sequence>
<dbReference type="InterPro" id="IPR043128">
    <property type="entry name" value="Rev_trsase/Diguanyl_cyclase"/>
</dbReference>
<feature type="domain" description="Reverse transcriptase/retrotransposon-derived protein RNase H-like" evidence="1">
    <location>
        <begin position="99"/>
        <end position="167"/>
    </location>
</feature>
<reference evidence="2" key="2">
    <citation type="submission" date="2020-06" db="EMBL/GenBank/DDBJ databases">
        <authorList>
            <person name="Sheffer M."/>
        </authorList>
    </citation>
    <scope>NUCLEOTIDE SEQUENCE</scope>
</reference>
<organism evidence="2 3">
    <name type="scientific">Argiope bruennichi</name>
    <name type="common">Wasp spider</name>
    <name type="synonym">Aranea bruennichi</name>
    <dbReference type="NCBI Taxonomy" id="94029"/>
    <lineage>
        <taxon>Eukaryota</taxon>
        <taxon>Metazoa</taxon>
        <taxon>Ecdysozoa</taxon>
        <taxon>Arthropoda</taxon>
        <taxon>Chelicerata</taxon>
        <taxon>Arachnida</taxon>
        <taxon>Araneae</taxon>
        <taxon>Araneomorphae</taxon>
        <taxon>Entelegynae</taxon>
        <taxon>Araneoidea</taxon>
        <taxon>Araneidae</taxon>
        <taxon>Argiope</taxon>
    </lineage>
</organism>
<name>A0A8T0EP36_ARGBR</name>
<comment type="caution">
    <text evidence="2">The sequence shown here is derived from an EMBL/GenBank/DDBJ whole genome shotgun (WGS) entry which is preliminary data.</text>
</comment>
<evidence type="ECO:0000313" key="3">
    <source>
        <dbReference type="Proteomes" id="UP000807504"/>
    </source>
</evidence>
<evidence type="ECO:0000313" key="2">
    <source>
        <dbReference type="EMBL" id="KAF8777228.1"/>
    </source>
</evidence>
<dbReference type="InterPro" id="IPR043502">
    <property type="entry name" value="DNA/RNA_pol_sf"/>
</dbReference>